<evidence type="ECO:0000313" key="1">
    <source>
        <dbReference type="EMBL" id="RIE11768.1"/>
    </source>
</evidence>
<comment type="caution">
    <text evidence="1">The sequence shown here is derived from an EMBL/GenBank/DDBJ whole genome shotgun (WGS) entry which is preliminary data.</text>
</comment>
<sequence>MLPFKRVPPFYMRLRTSRTGFVRRSCIGRHRKPSSCWLRWLTGCQTDGWLSSNCLETDGMSRTIGSVQDLALVIRQDLLSENGGDLRYPWRFVFVPTLWGLKPVETELRSCLGEEFHVVDVTSEQREAESVITSDDVLRLMQKCEAGDQSWVITGLSEVLRFKSDEDFEALMRGITECENHGENRTGRRFYIPLAGLHERFQKLLWNKANRESSGLWPSVWKIDQQIGGVLKVVLFGQPLDVPAARRINSYKEFLSLWQGEPMAAVLVSSQMVADLYDMAPKDVFPDSAVNISRVSGYEKYLRDVLGVDVPVSFRNQDVDLWRQFVEDMQVASEPRLQNTLCQRFNVAQFGLTGCLKYWPASASDKYSRWLLRVGVCTLFPYSYLAKCMRSLEELDSAALMSALLSGAIGEKDDRTPERLKERRDHLDVLTRSAGQSTELPEKLQRGLAGLPPSERMRVLTDTTPWERAQFVLLFADATVPRDLWFDAVEHAFPLLYDYAAPLNISGLSEPLSWVNAYFNEYRACCLVDMPSESLRAELARVNTDERAFYEWYYAARKHETAEGLLAQGTRALMVDGMGWEWVPFITRQLHRRGLDVTDLAPMAAQLPSTTEFNRFGSGVVGIDKSPDAVAHKAPYKYPQTLLEELEVMGTAVEEQMAQPGTVVLADHGLTVFSRSVAALSKYNMEGQEHEGRCAWLAKAEKSCSDFLVHDVLPQEGLRSGPVALSLGYSSLYQIGTHLAHGGATPEEVLVPSFIVRLLDEVQKQYEIKQIVEESAETSRQVVFTVTPEPLSAPKVTVGQKDIHVSHSADGTWRIQLPNDAVGSVSVTVAVGTVVVTWMIPVKAGMTERELF</sequence>
<gene>
    <name evidence="1" type="primary">pglZ</name>
    <name evidence="1" type="ORF">SMC3_08245</name>
</gene>
<reference evidence="1 2" key="1">
    <citation type="submission" date="2018-09" db="EMBL/GenBank/DDBJ databases">
        <title>Discovery and Ecogenomic Context for Candidatus Cryosericales, a Global Caldiserica Order Active in Thawing Permafrost.</title>
        <authorList>
            <person name="Martinez M.A."/>
            <person name="Woodcroft B.J."/>
            <person name="Ignacio Espinoza J.C."/>
            <person name="Zayed A."/>
            <person name="Singleton C.M."/>
            <person name="Boyd J."/>
            <person name="Li Y.-F."/>
            <person name="Purvine S."/>
            <person name="Maughan H."/>
            <person name="Hodgkins S.B."/>
            <person name="Anderson D."/>
            <person name="Sederholm M."/>
            <person name="Temperton B."/>
            <person name="Saleska S.R."/>
            <person name="Tyson G.W."/>
            <person name="Rich V.I."/>
        </authorList>
    </citation>
    <scope>NUCLEOTIDE SEQUENCE [LARGE SCALE GENOMIC DNA]</scope>
    <source>
        <strain evidence="1 2">SMC3</strain>
    </source>
</reference>
<dbReference type="NCBIfam" id="NF033445">
    <property type="entry name" value="BREX_PglZ_4"/>
    <property type="match status" value="1"/>
</dbReference>
<organism evidence="1 2">
    <name type="scientific">Candidatus Cryosericum hinesii</name>
    <dbReference type="NCBI Taxonomy" id="2290915"/>
    <lineage>
        <taxon>Bacteria</taxon>
        <taxon>Pseudomonadati</taxon>
        <taxon>Caldisericota/Cryosericota group</taxon>
        <taxon>Candidatus Cryosericota</taxon>
        <taxon>Candidatus Cryosericia</taxon>
        <taxon>Candidatus Cryosericales</taxon>
        <taxon>Candidatus Cryosericaceae</taxon>
        <taxon>Candidatus Cryosericum</taxon>
    </lineage>
</organism>
<dbReference type="Proteomes" id="UP000266042">
    <property type="component" value="Unassembled WGS sequence"/>
</dbReference>
<protein>
    <submittedName>
        <fullName evidence="1">BREX-4 system phosphatase PglZ</fullName>
    </submittedName>
</protein>
<dbReference type="AlphaFoldDB" id="A0A398DHV3"/>
<accession>A0A398DHV3</accession>
<name>A0A398DHV3_9BACT</name>
<evidence type="ECO:0000313" key="2">
    <source>
        <dbReference type="Proteomes" id="UP000266042"/>
    </source>
</evidence>
<proteinExistence type="predicted"/>
<dbReference type="EMBL" id="QXIW01000033">
    <property type="protein sequence ID" value="RIE11768.1"/>
    <property type="molecule type" value="Genomic_DNA"/>
</dbReference>